<dbReference type="PANTHER" id="PTHR30566">
    <property type="entry name" value="YNAI-RELATED MECHANOSENSITIVE ION CHANNEL"/>
    <property type="match status" value="1"/>
</dbReference>
<feature type="transmembrane region" description="Helical" evidence="1">
    <location>
        <begin position="20"/>
        <end position="42"/>
    </location>
</feature>
<dbReference type="SUPFAM" id="SSF50182">
    <property type="entry name" value="Sm-like ribonucleoproteins"/>
    <property type="match status" value="1"/>
</dbReference>
<evidence type="ECO:0000313" key="3">
    <source>
        <dbReference type="EMBL" id="XIA19929.1"/>
    </source>
</evidence>
<protein>
    <submittedName>
        <fullName evidence="3">Mechanosensitive ion channel family protein</fullName>
    </submittedName>
</protein>
<dbReference type="AlphaFoldDB" id="A0AB74UXM5"/>
<proteinExistence type="predicted"/>
<dbReference type="Gene3D" id="1.10.287.1260">
    <property type="match status" value="1"/>
</dbReference>
<keyword evidence="1" id="KW-0812">Transmembrane</keyword>
<evidence type="ECO:0000259" key="2">
    <source>
        <dbReference type="Pfam" id="PF00924"/>
    </source>
</evidence>
<gene>
    <name evidence="3" type="ORF">ACFYG5_07345</name>
</gene>
<name>A0AB74UXM5_9GAMM</name>
<dbReference type="InterPro" id="IPR006685">
    <property type="entry name" value="MscS_channel_2nd"/>
</dbReference>
<dbReference type="SUPFAM" id="SSF82861">
    <property type="entry name" value="Mechanosensitive channel protein MscS (YggB), transmembrane region"/>
    <property type="match status" value="1"/>
</dbReference>
<dbReference type="GO" id="GO:0016020">
    <property type="term" value="C:membrane"/>
    <property type="evidence" value="ECO:0007669"/>
    <property type="project" value="InterPro"/>
</dbReference>
<feature type="transmembrane region" description="Helical" evidence="1">
    <location>
        <begin position="92"/>
        <end position="113"/>
    </location>
</feature>
<keyword evidence="1" id="KW-0472">Membrane</keyword>
<sequence>MADIFTVWWQLWQQHVAVRLGVTVVAGLLLALVLRVAIHAVLRRLAGDRPVIADLMQRAHAPLQWLLPLLSLLLMLRYGPALDSAPMALVEHLLLIGLLAAGTWLVVRCVGAFEGAAVRRYPMDAADNLQARRVVTQVRVLARTADVVVIVLGTAIILLTIPGVRQLGASLLASAGVAGLAIGLAARPVLSNLIAGLQIALTQPIRLDDVVIIEGEWGRIEEIAGSYVVVRIWDERRLVVPLNWRYGRHSGNFRRNTAKWLY</sequence>
<dbReference type="PANTHER" id="PTHR30566:SF25">
    <property type="entry name" value="INNER MEMBRANE PROTEIN"/>
    <property type="match status" value="1"/>
</dbReference>
<feature type="transmembrane region" description="Helical" evidence="1">
    <location>
        <begin position="167"/>
        <end position="186"/>
    </location>
</feature>
<keyword evidence="1" id="KW-1133">Transmembrane helix</keyword>
<reference evidence="3" key="1">
    <citation type="submission" date="2024-10" db="EMBL/GenBank/DDBJ databases">
        <authorList>
            <person name="Lesea H.P."/>
            <person name="Kuehl J.V."/>
            <person name="Chandonia J.-M."/>
        </authorList>
    </citation>
    <scope>NUCLEOTIDE SEQUENCE</scope>
    <source>
        <strain evidence="3">FW102-FHT14D07</strain>
    </source>
</reference>
<evidence type="ECO:0000256" key="1">
    <source>
        <dbReference type="SAM" id="Phobius"/>
    </source>
</evidence>
<dbReference type="Pfam" id="PF00924">
    <property type="entry name" value="MS_channel_2nd"/>
    <property type="match status" value="1"/>
</dbReference>
<dbReference type="GO" id="GO:0008381">
    <property type="term" value="F:mechanosensitive monoatomic ion channel activity"/>
    <property type="evidence" value="ECO:0007669"/>
    <property type="project" value="UniProtKB-ARBA"/>
</dbReference>
<dbReference type="RefSeq" id="WP_395118450.1">
    <property type="nucleotide sequence ID" value="NZ_CP170721.1"/>
</dbReference>
<organism evidence="3">
    <name type="scientific">Rhodanobacter sp. FW102-FHT14D07</name>
    <dbReference type="NCBI Taxonomy" id="3351462"/>
    <lineage>
        <taxon>Bacteria</taxon>
        <taxon>Pseudomonadati</taxon>
        <taxon>Pseudomonadota</taxon>
        <taxon>Gammaproteobacteria</taxon>
        <taxon>Lysobacterales</taxon>
        <taxon>Rhodanobacteraceae</taxon>
        <taxon>Rhodanobacter</taxon>
    </lineage>
</organism>
<feature type="domain" description="Mechanosensitive ion channel MscS" evidence="2">
    <location>
        <begin position="189"/>
        <end position="241"/>
    </location>
</feature>
<dbReference type="InterPro" id="IPR010920">
    <property type="entry name" value="LSM_dom_sf"/>
</dbReference>
<dbReference type="EMBL" id="CP170721">
    <property type="protein sequence ID" value="XIA19929.1"/>
    <property type="molecule type" value="Genomic_DNA"/>
</dbReference>
<accession>A0AB74UXM5</accession>
<feature type="transmembrane region" description="Helical" evidence="1">
    <location>
        <begin position="63"/>
        <end position="80"/>
    </location>
</feature>
<dbReference type="InterPro" id="IPR011014">
    <property type="entry name" value="MscS_channel_TM-2"/>
</dbReference>
<feature type="transmembrane region" description="Helical" evidence="1">
    <location>
        <begin position="140"/>
        <end position="161"/>
    </location>
</feature>